<evidence type="ECO:0000313" key="1">
    <source>
        <dbReference type="EMBL" id="SVD00121.1"/>
    </source>
</evidence>
<dbReference type="EMBL" id="UINC01123573">
    <property type="protein sequence ID" value="SVD00121.1"/>
    <property type="molecule type" value="Genomic_DNA"/>
</dbReference>
<name>A0A382RTZ4_9ZZZZ</name>
<dbReference type="AlphaFoldDB" id="A0A382RTZ4"/>
<reference evidence="1" key="1">
    <citation type="submission" date="2018-05" db="EMBL/GenBank/DDBJ databases">
        <authorList>
            <person name="Lanie J.A."/>
            <person name="Ng W.-L."/>
            <person name="Kazmierczak K.M."/>
            <person name="Andrzejewski T.M."/>
            <person name="Davidsen T.M."/>
            <person name="Wayne K.J."/>
            <person name="Tettelin H."/>
            <person name="Glass J.I."/>
            <person name="Rusch D."/>
            <person name="Podicherti R."/>
            <person name="Tsui H.-C.T."/>
            <person name="Winkler M.E."/>
        </authorList>
    </citation>
    <scope>NUCLEOTIDE SEQUENCE</scope>
</reference>
<protein>
    <submittedName>
        <fullName evidence="1">Uncharacterized protein</fullName>
    </submittedName>
</protein>
<accession>A0A382RTZ4</accession>
<proteinExistence type="predicted"/>
<organism evidence="1">
    <name type="scientific">marine metagenome</name>
    <dbReference type="NCBI Taxonomy" id="408172"/>
    <lineage>
        <taxon>unclassified sequences</taxon>
        <taxon>metagenomes</taxon>
        <taxon>ecological metagenomes</taxon>
    </lineage>
</organism>
<gene>
    <name evidence="1" type="ORF">METZ01_LOCUS352975</name>
</gene>
<sequence>MTCLIAARYQVFVLLVIVISTTPAAKVIGESRLGFQELAGSPGPKADSCGLNDEAGGTVVDRVITAIYPGNQYPVQLPARSLLGAPNEVPNPYEPGVHWGNLPGGRHWGSTAGITTGPDNTIWVIDRCGVRGAGGTLCLDSDVDPILQFDTSGRLLKSFGRGAIV</sequence>
<feature type="non-terminal residue" evidence="1">
    <location>
        <position position="165"/>
    </location>
</feature>